<feature type="transmembrane region" description="Helical" evidence="1">
    <location>
        <begin position="7"/>
        <end position="30"/>
    </location>
</feature>
<feature type="transmembrane region" description="Helical" evidence="1">
    <location>
        <begin position="42"/>
        <end position="60"/>
    </location>
</feature>
<evidence type="ECO:0000256" key="1">
    <source>
        <dbReference type="SAM" id="Phobius"/>
    </source>
</evidence>
<sequence>MNKTVQSILSLTAFSLLLIIITLFCGGLGFARLLEIQGGMEYGFLAILMALDLMILYKVYKLYFIQPEAILFLFGLEGCSVLLWFVFIGLDQNLSDWQITNHLLKAAGLDGSEGDERGWNMLAVLCGIVYPPVGVTCLYTGMRFLNKPVTTKADT</sequence>
<dbReference type="GeneID" id="98068311"/>
<accession>H1DEK0</accession>
<organism evidence="2 3">
    <name type="scientific">Odoribacter laneus YIT 12061</name>
    <dbReference type="NCBI Taxonomy" id="742817"/>
    <lineage>
        <taxon>Bacteria</taxon>
        <taxon>Pseudomonadati</taxon>
        <taxon>Bacteroidota</taxon>
        <taxon>Bacteroidia</taxon>
        <taxon>Bacteroidales</taxon>
        <taxon>Odoribacteraceae</taxon>
        <taxon>Odoribacter</taxon>
    </lineage>
</organism>
<protein>
    <submittedName>
        <fullName evidence="2">Uncharacterized protein</fullName>
    </submittedName>
</protein>
<evidence type="ECO:0000313" key="3">
    <source>
        <dbReference type="Proteomes" id="UP000004892"/>
    </source>
</evidence>
<keyword evidence="3" id="KW-1185">Reference proteome</keyword>
<dbReference type="PATRIC" id="fig|742817.3.peg.735"/>
<evidence type="ECO:0000313" key="2">
    <source>
        <dbReference type="EMBL" id="EHP49900.1"/>
    </source>
</evidence>
<dbReference type="EMBL" id="ADMC01000008">
    <property type="protein sequence ID" value="EHP49900.1"/>
    <property type="molecule type" value="Genomic_DNA"/>
</dbReference>
<dbReference type="STRING" id="742817.HMPREF9449_00686"/>
<keyword evidence="1" id="KW-1133">Transmembrane helix</keyword>
<feature type="transmembrane region" description="Helical" evidence="1">
    <location>
        <begin position="119"/>
        <end position="142"/>
    </location>
</feature>
<keyword evidence="1" id="KW-0472">Membrane</keyword>
<reference evidence="2 3" key="1">
    <citation type="submission" date="2012-01" db="EMBL/GenBank/DDBJ databases">
        <title>The Genome Sequence of Odoribacter laneus YIT 12061.</title>
        <authorList>
            <consortium name="The Broad Institute Genome Sequencing Platform"/>
            <person name="Earl A."/>
            <person name="Ward D."/>
            <person name="Feldgarden M."/>
            <person name="Gevers D."/>
            <person name="Morotomi M."/>
            <person name="Young S.K."/>
            <person name="Zeng Q."/>
            <person name="Gargeya S."/>
            <person name="Fitzgerald M."/>
            <person name="Haas B."/>
            <person name="Abouelleil A."/>
            <person name="Alvarado L."/>
            <person name="Arachchi H.M."/>
            <person name="Berlin A."/>
            <person name="Chapman S.B."/>
            <person name="Gearin G."/>
            <person name="Goldberg J."/>
            <person name="Griggs A."/>
            <person name="Gujja S."/>
            <person name="Hansen M."/>
            <person name="Heiman D."/>
            <person name="Howarth C."/>
            <person name="Larimer J."/>
            <person name="Lui A."/>
            <person name="MacDonald P.J.P."/>
            <person name="McCowen C."/>
            <person name="Montmayeur A."/>
            <person name="Murphy C."/>
            <person name="Neiman D."/>
            <person name="Pearson M."/>
            <person name="Priest M."/>
            <person name="Roberts A."/>
            <person name="Saif S."/>
            <person name="Shea T."/>
            <person name="Sisk P."/>
            <person name="Stolte C."/>
            <person name="Sykes S."/>
            <person name="Wortman J."/>
            <person name="Nusbaum C."/>
            <person name="Birren B."/>
        </authorList>
    </citation>
    <scope>NUCLEOTIDE SEQUENCE [LARGE SCALE GENOMIC DNA]</scope>
    <source>
        <strain evidence="2 3">YIT 12061</strain>
    </source>
</reference>
<keyword evidence="1" id="KW-0812">Transmembrane</keyword>
<dbReference type="RefSeq" id="WP_009135834.1">
    <property type="nucleotide sequence ID" value="NZ_JH594596.1"/>
</dbReference>
<dbReference type="AlphaFoldDB" id="H1DEK0"/>
<gene>
    <name evidence="2" type="ORF">HMPREF9449_00686</name>
</gene>
<comment type="caution">
    <text evidence="2">The sequence shown here is derived from an EMBL/GenBank/DDBJ whole genome shotgun (WGS) entry which is preliminary data.</text>
</comment>
<proteinExistence type="predicted"/>
<name>H1DEK0_9BACT</name>
<dbReference type="eggNOG" id="ENOG5033X14">
    <property type="taxonomic scope" value="Bacteria"/>
</dbReference>
<dbReference type="Proteomes" id="UP000004892">
    <property type="component" value="Unassembled WGS sequence"/>
</dbReference>
<dbReference type="HOGENOM" id="CLU_1692007_0_0_10"/>
<feature type="transmembrane region" description="Helical" evidence="1">
    <location>
        <begin position="69"/>
        <end position="90"/>
    </location>
</feature>